<name>A0ABX2JHB6_9SPHN</name>
<dbReference type="GO" id="GO:0016787">
    <property type="term" value="F:hydrolase activity"/>
    <property type="evidence" value="ECO:0007669"/>
    <property type="project" value="UniProtKB-KW"/>
</dbReference>
<keyword evidence="1" id="KW-0732">Signal</keyword>
<dbReference type="Proteomes" id="UP000621447">
    <property type="component" value="Unassembled WGS sequence"/>
</dbReference>
<evidence type="ECO:0000313" key="4">
    <source>
        <dbReference type="Proteomes" id="UP000621447"/>
    </source>
</evidence>
<comment type="caution">
    <text evidence="3">The sequence shown here is derived from an EMBL/GenBank/DDBJ whole genome shotgun (WGS) entry which is preliminary data.</text>
</comment>
<evidence type="ECO:0000259" key="2">
    <source>
        <dbReference type="Pfam" id="PF07486"/>
    </source>
</evidence>
<gene>
    <name evidence="3" type="ORF">HRV97_12635</name>
</gene>
<accession>A0ABX2JHB6</accession>
<sequence>MTFRKRAATIAATLISLAGLTLHSTASLAAETPVVVSSSQASEQPATSSVPASYFVQQLPAEPSVQAAVAQEPAFAPDADEDDTVAYPTLAAAVAAQEASADNEQIRCLAGAIYFEARGEPLSGQLAVAEVILNRANSGRFAKSACGVVTQPGQFSFVRGGRIPDVAENARWRTAIAVAKVAMKDAWDSDAAKALYFNAGRSPGRSLIRVASIGNHTFYR</sequence>
<dbReference type="Gene3D" id="1.10.10.2520">
    <property type="entry name" value="Cell wall hydrolase SleB, domain 1"/>
    <property type="match status" value="1"/>
</dbReference>
<organism evidence="3 4">
    <name type="scientific">Sphingomonas hominis</name>
    <dbReference type="NCBI Taxonomy" id="2741495"/>
    <lineage>
        <taxon>Bacteria</taxon>
        <taxon>Pseudomonadati</taxon>
        <taxon>Pseudomonadota</taxon>
        <taxon>Alphaproteobacteria</taxon>
        <taxon>Sphingomonadales</taxon>
        <taxon>Sphingomonadaceae</taxon>
        <taxon>Sphingomonas</taxon>
    </lineage>
</organism>
<proteinExistence type="predicted"/>
<keyword evidence="3" id="KW-0378">Hydrolase</keyword>
<feature type="domain" description="Cell wall hydrolase SleB" evidence="2">
    <location>
        <begin position="119"/>
        <end position="219"/>
    </location>
</feature>
<protein>
    <submittedName>
        <fullName evidence="3">Cell wall hydrolase</fullName>
    </submittedName>
</protein>
<feature type="signal peptide" evidence="1">
    <location>
        <begin position="1"/>
        <end position="29"/>
    </location>
</feature>
<dbReference type="Pfam" id="PF07486">
    <property type="entry name" value="Hydrolase_2"/>
    <property type="match status" value="1"/>
</dbReference>
<dbReference type="InterPro" id="IPR042047">
    <property type="entry name" value="SleB_dom1"/>
</dbReference>
<dbReference type="EMBL" id="JABULH010000005">
    <property type="protein sequence ID" value="NTS66005.1"/>
    <property type="molecule type" value="Genomic_DNA"/>
</dbReference>
<keyword evidence="4" id="KW-1185">Reference proteome</keyword>
<feature type="chain" id="PRO_5047190460" evidence="1">
    <location>
        <begin position="30"/>
        <end position="220"/>
    </location>
</feature>
<evidence type="ECO:0000256" key="1">
    <source>
        <dbReference type="SAM" id="SignalP"/>
    </source>
</evidence>
<evidence type="ECO:0000313" key="3">
    <source>
        <dbReference type="EMBL" id="NTS66005.1"/>
    </source>
</evidence>
<reference evidence="3 4" key="1">
    <citation type="submission" date="2020-06" db="EMBL/GenBank/DDBJ databases">
        <title>Sphingomonas hominis sp. nov., a member of the Sphingomonas, isolated from the hair of a 22-year-old girl.</title>
        <authorList>
            <person name="Zhang D.-F."/>
            <person name="Cui X.-W."/>
        </authorList>
    </citation>
    <scope>NUCLEOTIDE SEQUENCE [LARGE SCALE GENOMIC DNA]</scope>
    <source>
        <strain evidence="3 4">HHU CXW</strain>
    </source>
</reference>
<dbReference type="InterPro" id="IPR011105">
    <property type="entry name" value="Cell_wall_hydrolase_SleB"/>
</dbReference>